<gene>
    <name evidence="1" type="ORF">CLCR_11325</name>
</gene>
<dbReference type="Proteomes" id="UP000094526">
    <property type="component" value="Unassembled WGS sequence"/>
</dbReference>
<organism evidence="1 2">
    <name type="scientific">Cladophialophora carrionii</name>
    <dbReference type="NCBI Taxonomy" id="86049"/>
    <lineage>
        <taxon>Eukaryota</taxon>
        <taxon>Fungi</taxon>
        <taxon>Dikarya</taxon>
        <taxon>Ascomycota</taxon>
        <taxon>Pezizomycotina</taxon>
        <taxon>Eurotiomycetes</taxon>
        <taxon>Chaetothyriomycetidae</taxon>
        <taxon>Chaetothyriales</taxon>
        <taxon>Herpotrichiellaceae</taxon>
        <taxon>Cladophialophora</taxon>
    </lineage>
</organism>
<proteinExistence type="predicted"/>
<keyword evidence="2" id="KW-1185">Reference proteome</keyword>
<reference evidence="2" key="1">
    <citation type="submission" date="2015-07" db="EMBL/GenBank/DDBJ databases">
        <authorList>
            <person name="Teixeira M.M."/>
            <person name="Souza R.C."/>
            <person name="Almeida L.G."/>
            <person name="Vicente V.A."/>
            <person name="de Hoog S."/>
            <person name="Bocca A.L."/>
            <person name="de Almeida S.R."/>
            <person name="Vasconcelos A.T."/>
            <person name="Felipe M.S."/>
        </authorList>
    </citation>
    <scope>NUCLEOTIDE SEQUENCE [LARGE SCALE GENOMIC DNA]</scope>
    <source>
        <strain evidence="2">KSF</strain>
    </source>
</reference>
<evidence type="ECO:0000313" key="2">
    <source>
        <dbReference type="Proteomes" id="UP000094526"/>
    </source>
</evidence>
<dbReference type="AlphaFoldDB" id="A0A1C1CJZ4"/>
<evidence type="ECO:0000313" key="1">
    <source>
        <dbReference type="EMBL" id="OCT48796.1"/>
    </source>
</evidence>
<name>A0A1C1CJZ4_9EURO</name>
<protein>
    <submittedName>
        <fullName evidence="1">Uncharacterized protein</fullName>
    </submittedName>
</protein>
<dbReference type="EMBL" id="LGRB01000011">
    <property type="protein sequence ID" value="OCT48796.1"/>
    <property type="molecule type" value="Genomic_DNA"/>
</dbReference>
<dbReference type="VEuPathDB" id="FungiDB:CLCR_11325"/>
<accession>A0A1C1CJZ4</accession>
<comment type="caution">
    <text evidence="1">The sequence shown here is derived from an EMBL/GenBank/DDBJ whole genome shotgun (WGS) entry which is preliminary data.</text>
</comment>
<sequence>MHEEKGFNVLRWKRPAAYSEQQSKRKAEHATEKPETVVRSIVHGPTAQVLPEEFFSTVHLTQKRTRHPVLVCNGENGLCIRVDAYHLDYFGGTSAARATALGDPSRRGLVKAPPRAREWRLWTSGLRGTVSAECS</sequence>